<keyword evidence="7" id="KW-0811">Translocation</keyword>
<dbReference type="GO" id="GO:0044614">
    <property type="term" value="C:nuclear pore cytoplasmic filaments"/>
    <property type="evidence" value="ECO:0007669"/>
    <property type="project" value="TreeGrafter"/>
</dbReference>
<evidence type="ECO:0000256" key="2">
    <source>
        <dbReference type="ARBA" id="ARBA00008926"/>
    </source>
</evidence>
<dbReference type="Pfam" id="PF12110">
    <property type="entry name" value="Nup96"/>
    <property type="match status" value="1"/>
</dbReference>
<dbReference type="Pfam" id="PF04096">
    <property type="entry name" value="Nucleoporin2"/>
    <property type="match status" value="1"/>
</dbReference>
<gene>
    <name evidence="12" type="ORF">Ddye_022403</name>
</gene>
<accession>A0AAD9WYG8</accession>
<dbReference type="Proteomes" id="UP001280121">
    <property type="component" value="Unassembled WGS sequence"/>
</dbReference>
<keyword evidence="13" id="KW-1185">Reference proteome</keyword>
<dbReference type="GO" id="GO:0017056">
    <property type="term" value="F:structural constituent of nuclear pore"/>
    <property type="evidence" value="ECO:0007669"/>
    <property type="project" value="TreeGrafter"/>
</dbReference>
<dbReference type="PANTHER" id="PTHR23198">
    <property type="entry name" value="NUCLEOPORIN"/>
    <property type="match status" value="1"/>
</dbReference>
<dbReference type="GO" id="GO:0006405">
    <property type="term" value="P:RNA export from nucleus"/>
    <property type="evidence" value="ECO:0007669"/>
    <property type="project" value="TreeGrafter"/>
</dbReference>
<dbReference type="PANTHER" id="PTHR23198:SF6">
    <property type="entry name" value="NUCLEAR PORE COMPLEX PROTEIN NUP98-NUP96"/>
    <property type="match status" value="1"/>
</dbReference>
<evidence type="ECO:0000256" key="4">
    <source>
        <dbReference type="ARBA" id="ARBA00022813"/>
    </source>
</evidence>
<keyword evidence="9" id="KW-0539">Nucleus</keyword>
<sequence length="538" mass="59954">MGPAGPLKSCEARNTVLAQLDFGLSEHGPMSKSLKFPSLAVHNSTLLTPGAPVAVGEPAPKPLPLSPSLLPDLASREASDLGYSSRVLDFTVGRVSYEYMRFLGTSDARWLDLDRIVKFNRHELVVYEDEKENDDIVMDDATPVQDPVDMNGGEEDEEIDDFNGIPLRQNHHLVCSWVGHFCRVGTKWHPCSQWYTSTAVGSSSSRSVISSVINVEKVANDKVVRDVNNKVTKELFNFSFDAPLNLHKELNHETEEVGSQLDVPGISASARFVLMHQVMVWELIKVLFSEWENSGQSKFVGADSEEDMMQDTKEGPPEVDLEALPRISKSRVQLLAARKCLPQGTRGRDVRLACLLSQAGGSMMSRSDVARQLNLWKINGLDFNFIEKDRIRLYELLAGNIHSSSDDVTNLQLTGRAIYVDEGPIDDAMSSSTEEHFDLSYHLMLLYASGARVTSLGRLCSPSHAPPDDYPSLQSTLIREILFQYCESLSSQESQRQFIEELGVPLEWLHEVMVELFRISSFGLSSWIGFDCFNMSGS</sequence>
<dbReference type="InterPro" id="IPR007230">
    <property type="entry name" value="Nup98_auto-Pept-S59_dom"/>
</dbReference>
<dbReference type="Gene3D" id="1.25.40.690">
    <property type="match status" value="1"/>
</dbReference>
<dbReference type="SUPFAM" id="SSF82215">
    <property type="entry name" value="C-terminal autoproteolytic domain of nucleoporin nup98"/>
    <property type="match status" value="1"/>
</dbReference>
<dbReference type="GO" id="GO:0003723">
    <property type="term" value="F:RNA binding"/>
    <property type="evidence" value="ECO:0007669"/>
    <property type="project" value="TreeGrafter"/>
</dbReference>
<comment type="similarity">
    <text evidence="2">Belongs to the nucleoporin GLFG family.</text>
</comment>
<evidence type="ECO:0000259" key="10">
    <source>
        <dbReference type="Pfam" id="PF04096"/>
    </source>
</evidence>
<reference evidence="12" key="1">
    <citation type="journal article" date="2023" name="Plant J.">
        <title>Genome sequences and population genomics provide insights into the demographic history, inbreeding, and mutation load of two 'living fossil' tree species of Dipteronia.</title>
        <authorList>
            <person name="Feng Y."/>
            <person name="Comes H.P."/>
            <person name="Chen J."/>
            <person name="Zhu S."/>
            <person name="Lu R."/>
            <person name="Zhang X."/>
            <person name="Li P."/>
            <person name="Qiu J."/>
            <person name="Olsen K.M."/>
            <person name="Qiu Y."/>
        </authorList>
    </citation>
    <scope>NUCLEOTIDE SEQUENCE</scope>
    <source>
        <strain evidence="12">KIB01</strain>
    </source>
</reference>
<dbReference type="GO" id="GO:0000973">
    <property type="term" value="P:post-transcriptional tethering of RNA polymerase II gene DNA at nuclear periphery"/>
    <property type="evidence" value="ECO:0007669"/>
    <property type="project" value="TreeGrafter"/>
</dbReference>
<proteinExistence type="inferred from homology"/>
<dbReference type="AlphaFoldDB" id="A0AAD9WYG8"/>
<evidence type="ECO:0000259" key="11">
    <source>
        <dbReference type="Pfam" id="PF12110"/>
    </source>
</evidence>
<evidence type="ECO:0000256" key="8">
    <source>
        <dbReference type="ARBA" id="ARBA00023132"/>
    </source>
</evidence>
<keyword evidence="5" id="KW-0509">mRNA transport</keyword>
<dbReference type="InterPro" id="IPR036903">
    <property type="entry name" value="Nup98_auto-Pept-S59_dom_sf"/>
</dbReference>
<comment type="subcellular location">
    <subcellularLocation>
        <location evidence="1">Nucleus</location>
        <location evidence="1">Nuclear pore complex</location>
    </subcellularLocation>
</comment>
<keyword evidence="6" id="KW-0653">Protein transport</keyword>
<name>A0AAD9WYG8_9ROSI</name>
<evidence type="ECO:0000256" key="5">
    <source>
        <dbReference type="ARBA" id="ARBA00022816"/>
    </source>
</evidence>
<evidence type="ECO:0000256" key="1">
    <source>
        <dbReference type="ARBA" id="ARBA00004567"/>
    </source>
</evidence>
<feature type="domain" description="Peptidase S59" evidence="10">
    <location>
        <begin position="83"/>
        <end position="133"/>
    </location>
</feature>
<evidence type="ECO:0000256" key="6">
    <source>
        <dbReference type="ARBA" id="ARBA00022927"/>
    </source>
</evidence>
<keyword evidence="4" id="KW-0068">Autocatalytic cleavage</keyword>
<evidence type="ECO:0000256" key="7">
    <source>
        <dbReference type="ARBA" id="ARBA00023010"/>
    </source>
</evidence>
<evidence type="ECO:0000256" key="9">
    <source>
        <dbReference type="ARBA" id="ARBA00023242"/>
    </source>
</evidence>
<dbReference type="GO" id="GO:0006606">
    <property type="term" value="P:protein import into nucleus"/>
    <property type="evidence" value="ECO:0007669"/>
    <property type="project" value="TreeGrafter"/>
</dbReference>
<evidence type="ECO:0000313" key="12">
    <source>
        <dbReference type="EMBL" id="KAK2647208.1"/>
    </source>
</evidence>
<keyword evidence="8" id="KW-0906">Nuclear pore complex</keyword>
<dbReference type="GO" id="GO:0008139">
    <property type="term" value="F:nuclear localization sequence binding"/>
    <property type="evidence" value="ECO:0007669"/>
    <property type="project" value="TreeGrafter"/>
</dbReference>
<organism evidence="12 13">
    <name type="scientific">Dipteronia dyeriana</name>
    <dbReference type="NCBI Taxonomy" id="168575"/>
    <lineage>
        <taxon>Eukaryota</taxon>
        <taxon>Viridiplantae</taxon>
        <taxon>Streptophyta</taxon>
        <taxon>Embryophyta</taxon>
        <taxon>Tracheophyta</taxon>
        <taxon>Spermatophyta</taxon>
        <taxon>Magnoliopsida</taxon>
        <taxon>eudicotyledons</taxon>
        <taxon>Gunneridae</taxon>
        <taxon>Pentapetalae</taxon>
        <taxon>rosids</taxon>
        <taxon>malvids</taxon>
        <taxon>Sapindales</taxon>
        <taxon>Sapindaceae</taxon>
        <taxon>Hippocastanoideae</taxon>
        <taxon>Acereae</taxon>
        <taxon>Dipteronia</taxon>
    </lineage>
</organism>
<dbReference type="InterPro" id="IPR037665">
    <property type="entry name" value="Nucleoporin_S59-like"/>
</dbReference>
<feature type="domain" description="Nuclear pore complex protein NUP96 C-terminal" evidence="11">
    <location>
        <begin position="346"/>
        <end position="408"/>
    </location>
</feature>
<dbReference type="InterPro" id="IPR021967">
    <property type="entry name" value="Nup98_C"/>
</dbReference>
<evidence type="ECO:0000313" key="13">
    <source>
        <dbReference type="Proteomes" id="UP001280121"/>
    </source>
</evidence>
<keyword evidence="3" id="KW-0813">Transport</keyword>
<dbReference type="EMBL" id="JANJYI010000006">
    <property type="protein sequence ID" value="KAK2647208.1"/>
    <property type="molecule type" value="Genomic_DNA"/>
</dbReference>
<dbReference type="GO" id="GO:0034398">
    <property type="term" value="P:telomere tethering at nuclear periphery"/>
    <property type="evidence" value="ECO:0007669"/>
    <property type="project" value="TreeGrafter"/>
</dbReference>
<dbReference type="Gene3D" id="3.30.1610.10">
    <property type="entry name" value="Peptidase S59, nucleoporin"/>
    <property type="match status" value="1"/>
</dbReference>
<comment type="caution">
    <text evidence="12">The sequence shown here is derived from an EMBL/GenBank/DDBJ whole genome shotgun (WGS) entry which is preliminary data.</text>
</comment>
<evidence type="ECO:0000256" key="3">
    <source>
        <dbReference type="ARBA" id="ARBA00022448"/>
    </source>
</evidence>
<protein>
    <submittedName>
        <fullName evidence="12">Uncharacterized protein</fullName>
    </submittedName>
</protein>